<evidence type="ECO:0000256" key="1">
    <source>
        <dbReference type="ARBA" id="ARBA00022737"/>
    </source>
</evidence>
<dbReference type="PANTHER" id="PTHR24173:SF40">
    <property type="entry name" value="AGAP006757-PA"/>
    <property type="match status" value="1"/>
</dbReference>
<organism evidence="5">
    <name type="scientific">Micromonas pusilla</name>
    <name type="common">Picoplanktonic green alga</name>
    <name type="synonym">Chromulina pusilla</name>
    <dbReference type="NCBI Taxonomy" id="38833"/>
    <lineage>
        <taxon>Eukaryota</taxon>
        <taxon>Viridiplantae</taxon>
        <taxon>Chlorophyta</taxon>
        <taxon>Mamiellophyceae</taxon>
        <taxon>Mamiellales</taxon>
        <taxon>Mamiellaceae</taxon>
        <taxon>Micromonas</taxon>
    </lineage>
</organism>
<evidence type="ECO:0000256" key="4">
    <source>
        <dbReference type="SAM" id="MobiDB-lite"/>
    </source>
</evidence>
<keyword evidence="1" id="KW-0677">Repeat</keyword>
<dbReference type="PANTHER" id="PTHR24173">
    <property type="entry name" value="ANKYRIN REPEAT CONTAINING"/>
    <property type="match status" value="1"/>
</dbReference>
<keyword evidence="2 3" id="KW-0040">ANK repeat</keyword>
<dbReference type="InterPro" id="IPR002110">
    <property type="entry name" value="Ankyrin_rpt"/>
</dbReference>
<protein>
    <recommendedName>
        <fullName evidence="6">Ankyrin repeat protein</fullName>
    </recommendedName>
</protein>
<dbReference type="PROSITE" id="PS50088">
    <property type="entry name" value="ANK_REPEAT"/>
    <property type="match status" value="2"/>
</dbReference>
<reference evidence="5" key="1">
    <citation type="submission" date="2021-01" db="EMBL/GenBank/DDBJ databases">
        <authorList>
            <person name="Corre E."/>
            <person name="Pelletier E."/>
            <person name="Niang G."/>
            <person name="Scheremetjew M."/>
            <person name="Finn R."/>
            <person name="Kale V."/>
            <person name="Holt S."/>
            <person name="Cochrane G."/>
            <person name="Meng A."/>
            <person name="Brown T."/>
            <person name="Cohen L."/>
        </authorList>
    </citation>
    <scope>NUCLEOTIDE SEQUENCE</scope>
    <source>
        <strain evidence="5">CCAC1681</strain>
    </source>
</reference>
<feature type="region of interest" description="Disordered" evidence="4">
    <location>
        <begin position="431"/>
        <end position="468"/>
    </location>
</feature>
<feature type="compositionally biased region" description="Polar residues" evidence="4">
    <location>
        <begin position="453"/>
        <end position="468"/>
    </location>
</feature>
<evidence type="ECO:0000313" key="5">
    <source>
        <dbReference type="EMBL" id="CAD8452511.1"/>
    </source>
</evidence>
<feature type="repeat" description="ANK" evidence="3">
    <location>
        <begin position="46"/>
        <end position="78"/>
    </location>
</feature>
<sequence length="523" mass="56433">MEARRAEAELERRRADALLTACDLGLTDDVAALIAGGATFEATDKAGVRPMTFAAARGHADVVELLCSHGVDANDDDALGRAPLHFAAMHDRARVVRALASRPGTWVDPPDHLDDTPLTLAARMAGAETVAALLDAGADARARNKAGLTPLGEALLVRRRFDLADLLLEHEARETEREEEAKGAARNDDDGEKRARTRRAILEKTKAGPGGWSLGVAAAAFGAEDALAWLRNEGVDVDAALLRNTDCESRTHGLTETRAAWVHGDAERKTVPFASLSSDAKLKTARGWASVPAARRAAFGSGVPPAALPALEERDTLVLETEKRDFLQKLIDDDEFQEDMRVSSVRDAVDAVVRDFHAVVRFRGDVRIMRVLEKFRVVQRFCKARGFKITYADVRVADAAEAEQRRKKVGELRERADAALAAACRAALAAERDQTRPNAPKTREEKEGVVSAYSASGRTTGRSPSTAVSEVSTKKRVFAVLGDVIDAVLRNQTVVVSLVAALCAFIAARVVERRERVSDGDGG</sequence>
<gene>
    <name evidence="5" type="ORF">MSP1401_LOCUS12791</name>
</gene>
<dbReference type="EMBL" id="HBEN01015278">
    <property type="protein sequence ID" value="CAD8452511.1"/>
    <property type="molecule type" value="Transcribed_RNA"/>
</dbReference>
<feature type="repeat" description="ANK" evidence="3">
    <location>
        <begin position="113"/>
        <end position="145"/>
    </location>
</feature>
<accession>A0A7S0DEI7</accession>
<evidence type="ECO:0008006" key="6">
    <source>
        <dbReference type="Google" id="ProtNLM"/>
    </source>
</evidence>
<name>A0A7S0DEI7_MICPS</name>
<dbReference type="Pfam" id="PF00023">
    <property type="entry name" value="Ank"/>
    <property type="match status" value="1"/>
</dbReference>
<feature type="compositionally biased region" description="Basic and acidic residues" evidence="4">
    <location>
        <begin position="431"/>
        <end position="448"/>
    </location>
</feature>
<dbReference type="Gene3D" id="1.25.40.20">
    <property type="entry name" value="Ankyrin repeat-containing domain"/>
    <property type="match status" value="1"/>
</dbReference>
<dbReference type="InterPro" id="IPR036770">
    <property type="entry name" value="Ankyrin_rpt-contain_sf"/>
</dbReference>
<evidence type="ECO:0000256" key="2">
    <source>
        <dbReference type="ARBA" id="ARBA00023043"/>
    </source>
</evidence>
<dbReference type="Pfam" id="PF12796">
    <property type="entry name" value="Ank_2"/>
    <property type="match status" value="1"/>
</dbReference>
<dbReference type="SUPFAM" id="SSF48403">
    <property type="entry name" value="Ankyrin repeat"/>
    <property type="match status" value="1"/>
</dbReference>
<dbReference type="PROSITE" id="PS50297">
    <property type="entry name" value="ANK_REP_REGION"/>
    <property type="match status" value="2"/>
</dbReference>
<feature type="region of interest" description="Disordered" evidence="4">
    <location>
        <begin position="173"/>
        <end position="195"/>
    </location>
</feature>
<proteinExistence type="predicted"/>
<evidence type="ECO:0000256" key="3">
    <source>
        <dbReference type="PROSITE-ProRule" id="PRU00023"/>
    </source>
</evidence>
<dbReference type="SMART" id="SM00248">
    <property type="entry name" value="ANK"/>
    <property type="match status" value="5"/>
</dbReference>
<dbReference type="AlphaFoldDB" id="A0A7S0DEI7"/>